<dbReference type="Gene3D" id="3.40.390.10">
    <property type="entry name" value="Collagenase (Catalytic Domain)"/>
    <property type="match status" value="1"/>
</dbReference>
<evidence type="ECO:0000256" key="2">
    <source>
        <dbReference type="ARBA" id="ARBA00022723"/>
    </source>
</evidence>
<evidence type="ECO:0000256" key="5">
    <source>
        <dbReference type="SAM" id="MobiDB-lite"/>
    </source>
</evidence>
<dbReference type="InterPro" id="IPR035986">
    <property type="entry name" value="PKD_dom_sf"/>
</dbReference>
<reference evidence="9 10" key="1">
    <citation type="submission" date="2019-03" db="EMBL/GenBank/DDBJ databases">
        <title>Metabolic potential of uncultured bacteria and archaea associated with petroleum seepage in deep-sea sediments.</title>
        <authorList>
            <person name="Dong X."/>
            <person name="Hubert C."/>
        </authorList>
    </citation>
    <scope>NUCLEOTIDE SEQUENCE [LARGE SCALE GENOMIC DNA]</scope>
    <source>
        <strain evidence="9">E29_bin78</strain>
    </source>
</reference>
<dbReference type="Pfam" id="PF19190">
    <property type="entry name" value="BACON_2"/>
    <property type="match status" value="1"/>
</dbReference>
<dbReference type="SUPFAM" id="SSF49299">
    <property type="entry name" value="PKD domain"/>
    <property type="match status" value="1"/>
</dbReference>
<dbReference type="Gene3D" id="2.60.40.4070">
    <property type="match status" value="1"/>
</dbReference>
<dbReference type="Proteomes" id="UP000320679">
    <property type="component" value="Unassembled WGS sequence"/>
</dbReference>
<sequence>MFRKGKLRLITGDLRFILTFAVLAGLLTGVAISSFAYDYSGIHWYDSDLPVTWEINQDGTADCTGEFAAVRAGYQTWENVSGSYFTETYVGTSPRGLIYDGHNVVSWGDSQDPDVIAVCYTWYEGATGRIVECDIEFQQQYTWSSTGEAGKYDVQNIGTHEFEHTLLLGDLYGSGDTEKTMYGYAAEEETKKRTLHQDDIDGICYIYPESGNQPPNTPSAPSGPDTGTPGASYTFSATTTDPDGDDVAFNFDWGDRTESGWTSFVASGGSASMSHSWSGQGTYEVKVKAKDTYNAESGWSAGHPLVIRAILLEVDPSYLDFGEMGKGSSRTMTFRAYNAGAGTLSGNVSVNQNWISVNPTSFEGNNNTISVAVETNVLTESLSAYTGMVTVTSNGGTKTVEIFAVVIPTGAAAYPNPFSLSRHTELTFWGTYVPYAKIQIFTLGGELVKTLEERNGASNLSWDGRNEKGDKVARGIYIYIVKEFRGKIAVVE</sequence>
<dbReference type="InterPro" id="IPR001818">
    <property type="entry name" value="Pept_M10_metallopeptidase"/>
</dbReference>
<dbReference type="SUPFAM" id="SSF55486">
    <property type="entry name" value="Metalloproteases ('zincins'), catalytic domain"/>
    <property type="match status" value="1"/>
</dbReference>
<name>A0A523V0L3_UNCAE</name>
<dbReference type="Pfam" id="PF00801">
    <property type="entry name" value="PKD"/>
    <property type="match status" value="1"/>
</dbReference>
<comment type="caution">
    <text evidence="9">The sequence shown here is derived from an EMBL/GenBank/DDBJ whole genome shotgun (WGS) entry which is preliminary data.</text>
</comment>
<feature type="domain" description="Peptidase M10 metallopeptidase" evidence="6">
    <location>
        <begin position="50"/>
        <end position="207"/>
    </location>
</feature>
<gene>
    <name evidence="9" type="ORF">E3J59_00850</name>
</gene>
<dbReference type="InterPro" id="IPR024079">
    <property type="entry name" value="MetalloPept_cat_dom_sf"/>
</dbReference>
<feature type="compositionally biased region" description="Polar residues" evidence="5">
    <location>
        <begin position="229"/>
        <end position="241"/>
    </location>
</feature>
<evidence type="ECO:0000256" key="1">
    <source>
        <dbReference type="ARBA" id="ARBA00022670"/>
    </source>
</evidence>
<dbReference type="GO" id="GO:0031012">
    <property type="term" value="C:extracellular matrix"/>
    <property type="evidence" value="ECO:0007669"/>
    <property type="project" value="InterPro"/>
</dbReference>
<proteinExistence type="predicted"/>
<evidence type="ECO:0000313" key="9">
    <source>
        <dbReference type="EMBL" id="TET48270.1"/>
    </source>
</evidence>
<feature type="region of interest" description="Disordered" evidence="5">
    <location>
        <begin position="207"/>
        <end position="241"/>
    </location>
</feature>
<dbReference type="InterPro" id="IPR000601">
    <property type="entry name" value="PKD_dom"/>
</dbReference>
<dbReference type="CDD" id="cd14948">
    <property type="entry name" value="BACON"/>
    <property type="match status" value="1"/>
</dbReference>
<keyword evidence="3" id="KW-0378">Hydrolase</keyword>
<dbReference type="CDD" id="cd00146">
    <property type="entry name" value="PKD"/>
    <property type="match status" value="1"/>
</dbReference>
<keyword evidence="4" id="KW-0862">Zinc</keyword>
<accession>A0A523V0L3</accession>
<feature type="domain" description="BACON" evidence="8">
    <location>
        <begin position="312"/>
        <end position="401"/>
    </location>
</feature>
<dbReference type="InterPro" id="IPR013783">
    <property type="entry name" value="Ig-like_fold"/>
</dbReference>
<feature type="domain" description="PKD" evidence="7">
    <location>
        <begin position="224"/>
        <end position="296"/>
    </location>
</feature>
<evidence type="ECO:0000313" key="10">
    <source>
        <dbReference type="Proteomes" id="UP000320679"/>
    </source>
</evidence>
<dbReference type="InterPro" id="IPR024361">
    <property type="entry name" value="BACON"/>
</dbReference>
<keyword evidence="1" id="KW-0645">Protease</keyword>
<dbReference type="EMBL" id="SOJK01000037">
    <property type="protein sequence ID" value="TET48270.1"/>
    <property type="molecule type" value="Genomic_DNA"/>
</dbReference>
<dbReference type="GO" id="GO:0008270">
    <property type="term" value="F:zinc ion binding"/>
    <property type="evidence" value="ECO:0007669"/>
    <property type="project" value="InterPro"/>
</dbReference>
<evidence type="ECO:0000259" key="7">
    <source>
        <dbReference type="Pfam" id="PF00801"/>
    </source>
</evidence>
<dbReference type="Pfam" id="PF00413">
    <property type="entry name" value="Peptidase_M10"/>
    <property type="match status" value="1"/>
</dbReference>
<protein>
    <submittedName>
        <fullName evidence="9">PKD domain-containing protein</fullName>
    </submittedName>
</protein>
<organism evidence="9 10">
    <name type="scientific">Aerophobetes bacterium</name>
    <dbReference type="NCBI Taxonomy" id="2030807"/>
    <lineage>
        <taxon>Bacteria</taxon>
        <taxon>Candidatus Aerophobota</taxon>
    </lineage>
</organism>
<dbReference type="Gene3D" id="2.60.40.10">
    <property type="entry name" value="Immunoglobulins"/>
    <property type="match status" value="2"/>
</dbReference>
<evidence type="ECO:0000259" key="6">
    <source>
        <dbReference type="Pfam" id="PF00413"/>
    </source>
</evidence>
<dbReference type="GO" id="GO:0006508">
    <property type="term" value="P:proteolysis"/>
    <property type="evidence" value="ECO:0007669"/>
    <property type="project" value="UniProtKB-KW"/>
</dbReference>
<keyword evidence="2" id="KW-0479">Metal-binding</keyword>
<dbReference type="GO" id="GO:0004222">
    <property type="term" value="F:metalloendopeptidase activity"/>
    <property type="evidence" value="ECO:0007669"/>
    <property type="project" value="InterPro"/>
</dbReference>
<dbReference type="AlphaFoldDB" id="A0A523V0L3"/>
<evidence type="ECO:0000256" key="3">
    <source>
        <dbReference type="ARBA" id="ARBA00022801"/>
    </source>
</evidence>
<evidence type="ECO:0000256" key="4">
    <source>
        <dbReference type="ARBA" id="ARBA00022833"/>
    </source>
</evidence>
<evidence type="ECO:0000259" key="8">
    <source>
        <dbReference type="Pfam" id="PF19190"/>
    </source>
</evidence>